<dbReference type="SUPFAM" id="SSF47090">
    <property type="entry name" value="PGBD-like"/>
    <property type="match status" value="1"/>
</dbReference>
<feature type="domain" description="Glucose-6-phosphate dehydrogenase assembly protein OpcA C-terminal" evidence="3">
    <location>
        <begin position="268"/>
        <end position="445"/>
    </location>
</feature>
<proteinExistence type="predicted"/>
<sequence>MAKQSSPVVSLQAPKDVSLSEIDGELGKIWQSYSATGDDGSFPVATRAATFSLIVYEPEETQHLLADLGFYTGPIDGITGPRMEAALRTAQETYGLPITGKATSEILQKLQEELTKKRTVAASDESSSVSPSYARDARGAGVADAIASQNPCRIIALFPVSGEDEGVTAQVSAYCPVQKQSRSTLICCEYITLRGTETALDRASSLVSSLLIGDLPKFLWWKATPEPNQALFRQLAGFSTCVIVDSSTFLEAETGLLKVQSLLEQGTHVADLNWRRLAPWQELTAEAFDPPERRAALTEVDRVTIDYEQGNPTQALMFLGWLASRLQWHPVSYEYEGGDYDLRRVRFVAADQRPIEAELAGMPTADYGDVGGDLMALRLTSTNPNADCCTVLCSETSGCMRMESGGGAQSCRIQQVSSLLDQKAENLLSQQLQSWGRDALYEESLAVSAQIAKLRDHSAE</sequence>
<evidence type="ECO:0000259" key="3">
    <source>
        <dbReference type="Pfam" id="PF20171"/>
    </source>
</evidence>
<evidence type="ECO:0000313" key="5">
    <source>
        <dbReference type="Proteomes" id="UP001464891"/>
    </source>
</evidence>
<keyword evidence="5" id="KW-1185">Reference proteome</keyword>
<dbReference type="InterPro" id="IPR002477">
    <property type="entry name" value="Peptidoglycan-bd-like"/>
</dbReference>
<feature type="domain" description="Glucose-6-phosphate dehydrogenase assembly protein OpcA N-terminal" evidence="2">
    <location>
        <begin position="143"/>
        <end position="260"/>
    </location>
</feature>
<dbReference type="InterPro" id="IPR046801">
    <property type="entry name" value="OpcA_G6PD_N"/>
</dbReference>
<dbReference type="Proteomes" id="UP001464891">
    <property type="component" value="Unassembled WGS sequence"/>
</dbReference>
<dbReference type="Pfam" id="PF10128">
    <property type="entry name" value="OpcA_G6PD_assem"/>
    <property type="match status" value="1"/>
</dbReference>
<dbReference type="InterPro" id="IPR046802">
    <property type="entry name" value="OpcA_G6PD_C"/>
</dbReference>
<dbReference type="PANTHER" id="PTHR38658">
    <property type="entry name" value="OXPP CYCLE PROTEIN OPCA-RELATED"/>
    <property type="match status" value="1"/>
</dbReference>
<dbReference type="EMBL" id="JAMPKM010000002">
    <property type="protein sequence ID" value="MEP0816229.1"/>
    <property type="molecule type" value="Genomic_DNA"/>
</dbReference>
<dbReference type="InterPro" id="IPR004555">
    <property type="entry name" value="G6PDH_assembly_OpcA"/>
</dbReference>
<dbReference type="InterPro" id="IPR036366">
    <property type="entry name" value="PGBDSf"/>
</dbReference>
<dbReference type="RefSeq" id="WP_190433469.1">
    <property type="nucleotide sequence ID" value="NZ_JAMPKM010000002.1"/>
</dbReference>
<accession>A0ABV0J3K4</accession>
<dbReference type="NCBIfam" id="TIGR00534">
    <property type="entry name" value="OpcA"/>
    <property type="match status" value="1"/>
</dbReference>
<evidence type="ECO:0000313" key="4">
    <source>
        <dbReference type="EMBL" id="MEP0816229.1"/>
    </source>
</evidence>
<dbReference type="PANTHER" id="PTHR38658:SF1">
    <property type="entry name" value="OXPP CYCLE PROTEIN OPCA-RELATED"/>
    <property type="match status" value="1"/>
</dbReference>
<protein>
    <submittedName>
        <fullName evidence="4">Glucose-6-phosphate dehydrogenase assembly protein OpcA</fullName>
    </submittedName>
</protein>
<gene>
    <name evidence="4" type="primary">opcA</name>
    <name evidence="4" type="ORF">NC998_03870</name>
</gene>
<dbReference type="Gene3D" id="1.10.101.10">
    <property type="entry name" value="PGBD-like superfamily/PGBD"/>
    <property type="match status" value="1"/>
</dbReference>
<comment type="caution">
    <text evidence="4">The sequence shown here is derived from an EMBL/GenBank/DDBJ whole genome shotgun (WGS) entry which is preliminary data.</text>
</comment>
<feature type="domain" description="Peptidoglycan binding-like" evidence="1">
    <location>
        <begin position="60"/>
        <end position="110"/>
    </location>
</feature>
<name>A0ABV0J3K4_9CYAN</name>
<evidence type="ECO:0000259" key="2">
    <source>
        <dbReference type="Pfam" id="PF10128"/>
    </source>
</evidence>
<organism evidence="4 5">
    <name type="scientific">Trichocoleus desertorum GB2-A4</name>
    <dbReference type="NCBI Taxonomy" id="2933944"/>
    <lineage>
        <taxon>Bacteria</taxon>
        <taxon>Bacillati</taxon>
        <taxon>Cyanobacteriota</taxon>
        <taxon>Cyanophyceae</taxon>
        <taxon>Leptolyngbyales</taxon>
        <taxon>Trichocoleusaceae</taxon>
        <taxon>Trichocoleus</taxon>
    </lineage>
</organism>
<reference evidence="4 5" key="1">
    <citation type="submission" date="2022-04" db="EMBL/GenBank/DDBJ databases">
        <title>Positive selection, recombination, and allopatry shape intraspecific diversity of widespread and dominant cyanobacteria.</title>
        <authorList>
            <person name="Wei J."/>
            <person name="Shu W."/>
            <person name="Hu C."/>
        </authorList>
    </citation>
    <scope>NUCLEOTIDE SEQUENCE [LARGE SCALE GENOMIC DNA]</scope>
    <source>
        <strain evidence="4 5">GB2-A4</strain>
    </source>
</reference>
<evidence type="ECO:0000259" key="1">
    <source>
        <dbReference type="Pfam" id="PF01471"/>
    </source>
</evidence>
<dbReference type="InterPro" id="IPR036365">
    <property type="entry name" value="PGBD-like_sf"/>
</dbReference>
<dbReference type="Pfam" id="PF01471">
    <property type="entry name" value="PG_binding_1"/>
    <property type="match status" value="1"/>
</dbReference>
<dbReference type="Pfam" id="PF20171">
    <property type="entry name" value="OpcA_G6PD_C"/>
    <property type="match status" value="1"/>
</dbReference>